<dbReference type="Gene3D" id="3.50.50.60">
    <property type="entry name" value="FAD/NAD(P)-binding domain"/>
    <property type="match status" value="1"/>
</dbReference>
<dbReference type="EC" id="1.1.-.-" evidence="7"/>
<keyword evidence="1" id="KW-0001">2Fe-2S</keyword>
<dbReference type="AlphaFoldDB" id="A0A090DW18"/>
<keyword evidence="2" id="KW-0479">Metal-binding</keyword>
<evidence type="ECO:0000313" key="8">
    <source>
        <dbReference type="Proteomes" id="UP000031552"/>
    </source>
</evidence>
<dbReference type="InterPro" id="IPR006076">
    <property type="entry name" value="FAD-dep_OxRdtase"/>
</dbReference>
<dbReference type="EMBL" id="CCEJ010000001">
    <property type="protein sequence ID" value="CDR33124.1"/>
    <property type="molecule type" value="Genomic_DNA"/>
</dbReference>
<feature type="domain" description="Rieske" evidence="6">
    <location>
        <begin position="450"/>
        <end position="508"/>
    </location>
</feature>
<proteinExistence type="predicted"/>
<protein>
    <submittedName>
        <fullName evidence="7">FAD dependent oxidoreductase</fullName>
        <ecNumber evidence="7">1.1.-.-</ecNumber>
    </submittedName>
</protein>
<dbReference type="Pfam" id="PF01266">
    <property type="entry name" value="DAO"/>
    <property type="match status" value="1"/>
</dbReference>
<reference evidence="7" key="1">
    <citation type="submission" date="2013-12" db="EMBL/GenBank/DDBJ databases">
        <authorList>
            <person name="Linke B."/>
        </authorList>
    </citation>
    <scope>NUCLEOTIDE SEQUENCE [LARGE SCALE GENOMIC DNA]</scope>
    <source>
        <strain evidence="7">CRIB-18</strain>
    </source>
</reference>
<evidence type="ECO:0000256" key="1">
    <source>
        <dbReference type="ARBA" id="ARBA00022714"/>
    </source>
</evidence>
<dbReference type="PANTHER" id="PTHR13847">
    <property type="entry name" value="SARCOSINE DEHYDROGENASE-RELATED"/>
    <property type="match status" value="1"/>
</dbReference>
<keyword evidence="8" id="KW-1185">Reference proteome</keyword>
<keyword evidence="5" id="KW-1015">Disulfide bond</keyword>
<dbReference type="GO" id="GO:0046872">
    <property type="term" value="F:metal ion binding"/>
    <property type="evidence" value="ECO:0007669"/>
    <property type="project" value="UniProtKB-KW"/>
</dbReference>
<keyword evidence="7" id="KW-0560">Oxidoreductase</keyword>
<dbReference type="eggNOG" id="COG0665">
    <property type="taxonomic scope" value="Bacteria"/>
</dbReference>
<name>A0A090DW18_9BACT</name>
<organism evidence="7 8">
    <name type="scientific">Candidatus Criblamydia sequanensis CRIB-18</name>
    <dbReference type="NCBI Taxonomy" id="1437425"/>
    <lineage>
        <taxon>Bacteria</taxon>
        <taxon>Pseudomonadati</taxon>
        <taxon>Chlamydiota</taxon>
        <taxon>Chlamydiia</taxon>
        <taxon>Parachlamydiales</taxon>
        <taxon>Candidatus Criblamydiaceae</taxon>
        <taxon>Candidatus Criblamydia</taxon>
    </lineage>
</organism>
<dbReference type="PRINTS" id="PR00162">
    <property type="entry name" value="RIESKE"/>
</dbReference>
<dbReference type="SUPFAM" id="SSF50022">
    <property type="entry name" value="ISP domain"/>
    <property type="match status" value="1"/>
</dbReference>
<dbReference type="GO" id="GO:0016491">
    <property type="term" value="F:oxidoreductase activity"/>
    <property type="evidence" value="ECO:0007669"/>
    <property type="project" value="UniProtKB-KW"/>
</dbReference>
<dbReference type="PANTHER" id="PTHR13847:SF281">
    <property type="entry name" value="FAD DEPENDENT OXIDOREDUCTASE DOMAIN-CONTAINING PROTEIN"/>
    <property type="match status" value="1"/>
</dbReference>
<sequence length="508" mass="57223">MDEKAEHLSYWSSSIKLPHFPSLQKDVSASICVVGAGIAGLTTAYLLASKGKSVIVIDKGKVASGDTSKTTAHLTYVLDERYYELESQFPNDVKKIVESHIKAIDEIEKIVKREKIDCDFKRVDGYLFLSDQDHPDLLRKEFSALRRIGLKNIEFLEEGPIPSLGPCIRFPGQAEMHPLKYLAGLSKAIIKKGGRIFVDSKAKTFQTSGMPIRVITDEGRLIESDYLVVATHTPIDDLVVMHTKQAAYRSYVIAGWVPRGAVPEALYWDTGDPYYYIRTYRDPFNQLEDLLIIGGEDHKTGENPKIDPFGKLEVWAQEKFPLLEKVSYYWSGQVIEPIDSIAFIGKNPLDSPNVYIATSESGNGTTYGTISGMVISELIIKNKSLLEEIYSPRRKPYSNLKQYLKDNLKVVFHYIKSIFPAKAATSEKLKILPNECGTIFQDGLKKYAYYKDQKGNIHKFPARCTHLGCLISWNDNEKTWDCPCHGSRYTCLGEVINGPAVKNLEEIQ</sequence>
<evidence type="ECO:0000256" key="5">
    <source>
        <dbReference type="ARBA" id="ARBA00023157"/>
    </source>
</evidence>
<evidence type="ECO:0000313" key="7">
    <source>
        <dbReference type="EMBL" id="CDR33124.1"/>
    </source>
</evidence>
<dbReference type="Proteomes" id="UP000031552">
    <property type="component" value="Unassembled WGS sequence"/>
</dbReference>
<reference evidence="7" key="2">
    <citation type="submission" date="2014-09" db="EMBL/GenBank/DDBJ databases">
        <title>Criblamydia sequanensis harbors a mega-plasmid encoding arsenite resistance.</title>
        <authorList>
            <person name="Bertelli C."/>
            <person name="Goesmann A."/>
            <person name="Greub G."/>
        </authorList>
    </citation>
    <scope>NUCLEOTIDE SEQUENCE [LARGE SCALE GENOMIC DNA]</scope>
    <source>
        <strain evidence="7">CRIB-18</strain>
    </source>
</reference>
<dbReference type="OrthoDB" id="9767869at2"/>
<comment type="caution">
    <text evidence="7">The sequence shown here is derived from an EMBL/GenBank/DDBJ whole genome shotgun (WGS) entry which is preliminary data.</text>
</comment>
<dbReference type="GO" id="GO:0051537">
    <property type="term" value="F:2 iron, 2 sulfur cluster binding"/>
    <property type="evidence" value="ECO:0007669"/>
    <property type="project" value="UniProtKB-KW"/>
</dbReference>
<keyword evidence="4" id="KW-0411">Iron-sulfur</keyword>
<evidence type="ECO:0000256" key="2">
    <source>
        <dbReference type="ARBA" id="ARBA00022723"/>
    </source>
</evidence>
<dbReference type="SUPFAM" id="SSF51905">
    <property type="entry name" value="FAD/NAD(P)-binding domain"/>
    <property type="match status" value="1"/>
</dbReference>
<dbReference type="Gene3D" id="3.30.9.10">
    <property type="entry name" value="D-Amino Acid Oxidase, subunit A, domain 2"/>
    <property type="match status" value="1"/>
</dbReference>
<keyword evidence="3" id="KW-0408">Iron</keyword>
<accession>A0A090DW18</accession>
<gene>
    <name evidence="7" type="ORF">CSEC_0285</name>
</gene>
<dbReference type="Gene3D" id="2.102.10.10">
    <property type="entry name" value="Rieske [2Fe-2S] iron-sulphur domain"/>
    <property type="match status" value="1"/>
</dbReference>
<evidence type="ECO:0000256" key="4">
    <source>
        <dbReference type="ARBA" id="ARBA00023014"/>
    </source>
</evidence>
<dbReference type="STRING" id="1437425.CSEC_0285"/>
<dbReference type="GO" id="GO:0016020">
    <property type="term" value="C:membrane"/>
    <property type="evidence" value="ECO:0007669"/>
    <property type="project" value="InterPro"/>
</dbReference>
<evidence type="ECO:0000256" key="3">
    <source>
        <dbReference type="ARBA" id="ARBA00023004"/>
    </source>
</evidence>
<dbReference type="InterPro" id="IPR036188">
    <property type="entry name" value="FAD/NAD-bd_sf"/>
</dbReference>
<evidence type="ECO:0000259" key="6">
    <source>
        <dbReference type="PROSITE" id="PS51296"/>
    </source>
</evidence>
<dbReference type="PROSITE" id="PS51296">
    <property type="entry name" value="RIESKE"/>
    <property type="match status" value="1"/>
</dbReference>
<dbReference type="InterPro" id="IPR036922">
    <property type="entry name" value="Rieske_2Fe-2S_sf"/>
</dbReference>
<dbReference type="GO" id="GO:0005737">
    <property type="term" value="C:cytoplasm"/>
    <property type="evidence" value="ECO:0007669"/>
    <property type="project" value="TreeGrafter"/>
</dbReference>
<dbReference type="InterPro" id="IPR005805">
    <property type="entry name" value="Rieske_Fe-S_prot_C"/>
</dbReference>
<dbReference type="Pfam" id="PF00355">
    <property type="entry name" value="Rieske"/>
    <property type="match status" value="1"/>
</dbReference>
<dbReference type="eggNOG" id="COG0723">
    <property type="taxonomic scope" value="Bacteria"/>
</dbReference>
<dbReference type="RefSeq" id="WP_041016611.1">
    <property type="nucleotide sequence ID" value="NZ_CCEJ010000001.1"/>
</dbReference>
<dbReference type="InterPro" id="IPR017941">
    <property type="entry name" value="Rieske_2Fe-2S"/>
</dbReference>